<evidence type="ECO:0008006" key="8">
    <source>
        <dbReference type="Google" id="ProtNLM"/>
    </source>
</evidence>
<dbReference type="GO" id="GO:0002949">
    <property type="term" value="P:tRNA threonylcarbamoyladenosine modification"/>
    <property type="evidence" value="ECO:0007669"/>
    <property type="project" value="TreeGrafter"/>
</dbReference>
<evidence type="ECO:0000256" key="4">
    <source>
        <dbReference type="ARBA" id="ARBA00023242"/>
    </source>
</evidence>
<dbReference type="EnsemblMetazoa" id="XM_004921958.4">
    <property type="protein sequence ID" value="XP_004922015.2"/>
    <property type="gene ID" value="LOC101737563"/>
</dbReference>
<protein>
    <recommendedName>
        <fullName evidence="8">Prpk-binding protein</fullName>
    </recommendedName>
</protein>
<reference evidence="7" key="1">
    <citation type="journal article" date="2008" name="Insect Biochem. Mol. Biol.">
        <title>The genome of a lepidopteran model insect, the silkworm Bombyx mori.</title>
        <authorList>
            <consortium name="International Silkworm Genome Consortium"/>
        </authorList>
    </citation>
    <scope>NUCLEOTIDE SEQUENCE [LARGE SCALE GENOMIC DNA]</scope>
    <source>
        <strain evidence="7">p50T</strain>
    </source>
</reference>
<keyword evidence="3" id="KW-0819">tRNA processing</keyword>
<dbReference type="PANTHER" id="PTHR15840">
    <property type="entry name" value="CGI-121 FAMILY MEMBER"/>
    <property type="match status" value="1"/>
</dbReference>
<organism evidence="6 7">
    <name type="scientific">Bombyx mori</name>
    <name type="common">Silk moth</name>
    <dbReference type="NCBI Taxonomy" id="7091"/>
    <lineage>
        <taxon>Eukaryota</taxon>
        <taxon>Metazoa</taxon>
        <taxon>Ecdysozoa</taxon>
        <taxon>Arthropoda</taxon>
        <taxon>Hexapoda</taxon>
        <taxon>Insecta</taxon>
        <taxon>Pterygota</taxon>
        <taxon>Neoptera</taxon>
        <taxon>Endopterygota</taxon>
        <taxon>Lepidoptera</taxon>
        <taxon>Glossata</taxon>
        <taxon>Ditrysia</taxon>
        <taxon>Bombycoidea</taxon>
        <taxon>Bombycidae</taxon>
        <taxon>Bombycinae</taxon>
        <taxon>Bombyx</taxon>
    </lineage>
</organism>
<dbReference type="Gene3D" id="3.30.2380.10">
    <property type="entry name" value="CGI121/TPRKB"/>
    <property type="match status" value="1"/>
</dbReference>
<accession>A0A8R1WJ75</accession>
<dbReference type="InterPro" id="IPR036504">
    <property type="entry name" value="CGI121/TPRKB_sf"/>
</dbReference>
<dbReference type="Pfam" id="PF08617">
    <property type="entry name" value="CGI-121"/>
    <property type="match status" value="1"/>
</dbReference>
<dbReference type="SUPFAM" id="SSF143870">
    <property type="entry name" value="PF0523-like"/>
    <property type="match status" value="1"/>
</dbReference>
<evidence type="ECO:0000256" key="2">
    <source>
        <dbReference type="ARBA" id="ARBA00005546"/>
    </source>
</evidence>
<dbReference type="AlphaFoldDB" id="A0A8R1WJ75"/>
<dbReference type="GO" id="GO:0005634">
    <property type="term" value="C:nucleus"/>
    <property type="evidence" value="ECO:0007669"/>
    <property type="project" value="UniProtKB-SubCell"/>
</dbReference>
<dbReference type="PANTHER" id="PTHR15840:SF10">
    <property type="entry name" value="EKC_KEOPS COMPLEX SUBUNIT TPRKB"/>
    <property type="match status" value="1"/>
</dbReference>
<keyword evidence="7" id="KW-1185">Reference proteome</keyword>
<reference evidence="6" key="2">
    <citation type="submission" date="2022-06" db="UniProtKB">
        <authorList>
            <consortium name="EnsemblMetazoa"/>
        </authorList>
    </citation>
    <scope>IDENTIFICATION</scope>
    <source>
        <strain evidence="6">p50T (Dazao)</strain>
    </source>
</reference>
<comment type="subcellular location">
    <subcellularLocation>
        <location evidence="1">Nucleus</location>
    </subcellularLocation>
</comment>
<dbReference type="GO" id="GO:0000408">
    <property type="term" value="C:EKC/KEOPS complex"/>
    <property type="evidence" value="ECO:0007669"/>
    <property type="project" value="TreeGrafter"/>
</dbReference>
<keyword evidence="4 5" id="KW-0539">Nucleus</keyword>
<evidence type="ECO:0000313" key="6">
    <source>
        <dbReference type="EnsemblMetazoa" id="XP_004922015.2"/>
    </source>
</evidence>
<evidence type="ECO:0000256" key="1">
    <source>
        <dbReference type="ARBA" id="ARBA00004123"/>
    </source>
</evidence>
<dbReference type="GO" id="GO:0005829">
    <property type="term" value="C:cytosol"/>
    <property type="evidence" value="ECO:0007669"/>
    <property type="project" value="TreeGrafter"/>
</dbReference>
<dbReference type="Proteomes" id="UP000005204">
    <property type="component" value="Unassembled WGS sequence"/>
</dbReference>
<sequence>MKLEHFTCVLDPETKTTLKIYLYKNVQNIEEIRNHITNGEWNCAIIKPSLILDPFQVAVAANRAVVAAKFSTMVTRTVFGEILYNLSLTKNITQSLSKFGIEKSHDLLVCFLVTNEIDCRPEILPEIKGEQCSITELCNFTNLKDVKSVYKLNNLKSDEGLLDIIVSRMTTKNFVSY</sequence>
<proteinExistence type="inferred from homology"/>
<evidence type="ECO:0000313" key="7">
    <source>
        <dbReference type="Proteomes" id="UP000005204"/>
    </source>
</evidence>
<evidence type="ECO:0000256" key="3">
    <source>
        <dbReference type="ARBA" id="ARBA00022694"/>
    </source>
</evidence>
<dbReference type="SMR" id="A0A8R1WJ75"/>
<dbReference type="InterPro" id="IPR013926">
    <property type="entry name" value="CGI121/TPRKB"/>
</dbReference>
<evidence type="ECO:0000256" key="5">
    <source>
        <dbReference type="RuleBase" id="RU004398"/>
    </source>
</evidence>
<name>A0A8R1WJ75_BOMMO</name>
<comment type="similarity">
    <text evidence="2 5">Belongs to the CGI121/TPRKB family.</text>
</comment>